<evidence type="ECO:0000256" key="1">
    <source>
        <dbReference type="SAM" id="MobiDB-lite"/>
    </source>
</evidence>
<keyword evidence="3" id="KW-1185">Reference proteome</keyword>
<protein>
    <submittedName>
        <fullName evidence="2">Uncharacterized protein</fullName>
    </submittedName>
</protein>
<accession>A0A9P5PYX6</accession>
<feature type="compositionally biased region" description="Low complexity" evidence="1">
    <location>
        <begin position="39"/>
        <end position="78"/>
    </location>
</feature>
<feature type="region of interest" description="Disordered" evidence="1">
    <location>
        <begin position="1"/>
        <end position="78"/>
    </location>
</feature>
<dbReference type="EMBL" id="JADNRY010000035">
    <property type="protein sequence ID" value="KAF9071052.1"/>
    <property type="molecule type" value="Genomic_DNA"/>
</dbReference>
<comment type="caution">
    <text evidence="2">The sequence shown here is derived from an EMBL/GenBank/DDBJ whole genome shotgun (WGS) entry which is preliminary data.</text>
</comment>
<feature type="region of interest" description="Disordered" evidence="1">
    <location>
        <begin position="93"/>
        <end position="137"/>
    </location>
</feature>
<reference evidence="2" key="1">
    <citation type="submission" date="2020-11" db="EMBL/GenBank/DDBJ databases">
        <authorList>
            <consortium name="DOE Joint Genome Institute"/>
            <person name="Ahrendt S."/>
            <person name="Riley R."/>
            <person name="Andreopoulos W."/>
            <person name="Labutti K."/>
            <person name="Pangilinan J."/>
            <person name="Ruiz-Duenas F.J."/>
            <person name="Barrasa J.M."/>
            <person name="Sanchez-Garcia M."/>
            <person name="Camarero S."/>
            <person name="Miyauchi S."/>
            <person name="Serrano A."/>
            <person name="Linde D."/>
            <person name="Babiker R."/>
            <person name="Drula E."/>
            <person name="Ayuso-Fernandez I."/>
            <person name="Pacheco R."/>
            <person name="Padilla G."/>
            <person name="Ferreira P."/>
            <person name="Barriuso J."/>
            <person name="Kellner H."/>
            <person name="Castanera R."/>
            <person name="Alfaro M."/>
            <person name="Ramirez L."/>
            <person name="Pisabarro A.G."/>
            <person name="Kuo A."/>
            <person name="Tritt A."/>
            <person name="Lipzen A."/>
            <person name="He G."/>
            <person name="Yan M."/>
            <person name="Ng V."/>
            <person name="Cullen D."/>
            <person name="Martin F."/>
            <person name="Rosso M.-N."/>
            <person name="Henrissat B."/>
            <person name="Hibbett D."/>
            <person name="Martinez A.T."/>
            <person name="Grigoriev I.V."/>
        </authorList>
    </citation>
    <scope>NUCLEOTIDE SEQUENCE</scope>
    <source>
        <strain evidence="2">AH 40177</strain>
    </source>
</reference>
<dbReference type="Proteomes" id="UP000772434">
    <property type="component" value="Unassembled WGS sequence"/>
</dbReference>
<proteinExistence type="predicted"/>
<sequence length="248" mass="24639">MTGNHNIPPAHNGPPAHLNNFPMPGENFSSQQQQLGGMPTSSASPAVASSTSSTTAAQQSPSPANRSSGSSGSAAPLPGTAGVNSALVLGAGSNSSSAGGTALGGSGTDPQASLGAAGGGAGSPLSGARNGSSQAQSNPFMVSQGLTFATREDMEAHIAACIEAGIRGASSALPVLASKSDRVVAPAIEDGYIGDRFDTVSVLYGEFPDSLKGASRLSDGAAWLLSRWARDTLVPRRVWNILVPAVLS</sequence>
<organism evidence="2 3">
    <name type="scientific">Rhodocollybia butyracea</name>
    <dbReference type="NCBI Taxonomy" id="206335"/>
    <lineage>
        <taxon>Eukaryota</taxon>
        <taxon>Fungi</taxon>
        <taxon>Dikarya</taxon>
        <taxon>Basidiomycota</taxon>
        <taxon>Agaricomycotina</taxon>
        <taxon>Agaricomycetes</taxon>
        <taxon>Agaricomycetidae</taxon>
        <taxon>Agaricales</taxon>
        <taxon>Marasmiineae</taxon>
        <taxon>Omphalotaceae</taxon>
        <taxon>Rhodocollybia</taxon>
    </lineage>
</organism>
<dbReference type="OrthoDB" id="3126885at2759"/>
<dbReference type="AlphaFoldDB" id="A0A9P5PYX6"/>
<gene>
    <name evidence="2" type="ORF">BDP27DRAFT_1362077</name>
</gene>
<evidence type="ECO:0000313" key="2">
    <source>
        <dbReference type="EMBL" id="KAF9071052.1"/>
    </source>
</evidence>
<evidence type="ECO:0000313" key="3">
    <source>
        <dbReference type="Proteomes" id="UP000772434"/>
    </source>
</evidence>
<name>A0A9P5PYX6_9AGAR</name>